<feature type="compositionally biased region" description="Low complexity" evidence="1">
    <location>
        <begin position="226"/>
        <end position="246"/>
    </location>
</feature>
<organism evidence="3 4">
    <name type="scientific">Talaromyces atroroseus</name>
    <dbReference type="NCBI Taxonomy" id="1441469"/>
    <lineage>
        <taxon>Eukaryota</taxon>
        <taxon>Fungi</taxon>
        <taxon>Dikarya</taxon>
        <taxon>Ascomycota</taxon>
        <taxon>Pezizomycotina</taxon>
        <taxon>Eurotiomycetes</taxon>
        <taxon>Eurotiomycetidae</taxon>
        <taxon>Eurotiales</taxon>
        <taxon>Trichocomaceae</taxon>
        <taxon>Talaromyces</taxon>
        <taxon>Talaromyces sect. Trachyspermi</taxon>
    </lineage>
</organism>
<dbReference type="InterPro" id="IPR013087">
    <property type="entry name" value="Znf_C2H2_type"/>
</dbReference>
<name>A0A225AZ17_TALAT</name>
<comment type="caution">
    <text evidence="3">The sequence shown here is derived from an EMBL/GenBank/DDBJ whole genome shotgun (WGS) entry which is preliminary data.</text>
</comment>
<dbReference type="RefSeq" id="XP_020119836.1">
    <property type="nucleotide sequence ID" value="XM_020267462.1"/>
</dbReference>
<dbReference type="Proteomes" id="UP000214365">
    <property type="component" value="Unassembled WGS sequence"/>
</dbReference>
<feature type="domain" description="C2H2-type" evidence="2">
    <location>
        <begin position="277"/>
        <end position="299"/>
    </location>
</feature>
<feature type="region of interest" description="Disordered" evidence="1">
    <location>
        <begin position="145"/>
        <end position="201"/>
    </location>
</feature>
<dbReference type="SMART" id="SM00355">
    <property type="entry name" value="ZnF_C2H2"/>
    <property type="match status" value="3"/>
</dbReference>
<evidence type="ECO:0000313" key="3">
    <source>
        <dbReference type="EMBL" id="OKL59715.1"/>
    </source>
</evidence>
<evidence type="ECO:0000313" key="4">
    <source>
        <dbReference type="Proteomes" id="UP000214365"/>
    </source>
</evidence>
<keyword evidence="4" id="KW-1185">Reference proteome</keyword>
<dbReference type="AlphaFoldDB" id="A0A225AZ17"/>
<dbReference type="PROSITE" id="PS00028">
    <property type="entry name" value="ZINC_FINGER_C2H2_1"/>
    <property type="match status" value="1"/>
</dbReference>
<dbReference type="EMBL" id="LFMY01000007">
    <property type="protein sequence ID" value="OKL59715.1"/>
    <property type="molecule type" value="Genomic_DNA"/>
</dbReference>
<evidence type="ECO:0000259" key="2">
    <source>
        <dbReference type="PROSITE" id="PS00028"/>
    </source>
</evidence>
<accession>A0A225AZ17</accession>
<dbReference type="OrthoDB" id="5399138at2759"/>
<dbReference type="GeneID" id="31004926"/>
<dbReference type="STRING" id="1441469.A0A225AZ17"/>
<protein>
    <recommendedName>
        <fullName evidence="2">C2H2-type domain-containing protein</fullName>
    </recommendedName>
</protein>
<feature type="region of interest" description="Disordered" evidence="1">
    <location>
        <begin position="214"/>
        <end position="270"/>
    </location>
</feature>
<proteinExistence type="predicted"/>
<sequence length="564" mass="64097">MTYTANSSDPYESFSPFVVSPDWSRITLEEDASFTSVLNLSPENRLSDCSGNLPLKSASMEYQSQLDIEDSAQNLRVGDEKDTGCVANLWDNYHSEYAITSFTDPNSMPFDSIINVVVSATNTWREQSNTNRGLPRRRSRHYLRRRSVNPGVTGMSVQPSYPLMRWQQSPPEDEPAALSTVRAAVQRSVSPPGRERSTLDSDWVVPDSDVLDPFRTYRQPRSRAASTTSCESMTSNSSQSSFSSGATRKRPSSLSRKIRSSDKDKSSSTTNIQRPFCCTFCCDTFKNKYDWMRHEKSLHLNLENWVCIPFGGTVVLQATGRTHCAYCNMLDPTSEHLSGHNHGACDGQLRKFRRKDHLVQHLRLVHRLTTLPLISDWKIEADNFESHCGFCDRQMSSWSERCDHLALHFRNGCTMADWKGDHGFPPSIACQVTRAVPPYLIHHESQTLVPFSATNRHVDDHFSQMLSRAMLGSNAETNTKACQPAPSLFGQFEDQRSSLNSYTQILVLHLCHYAEVQSHLGIIPTDEMFQREARRLLFDSDDPWNQTIADRPEWLADFREQHGY</sequence>
<gene>
    <name evidence="3" type="ORF">UA08_05170</name>
</gene>
<reference evidence="3 4" key="1">
    <citation type="submission" date="2015-06" db="EMBL/GenBank/DDBJ databases">
        <title>Talaromyces atroroseus IBT 11181 draft genome.</title>
        <authorList>
            <person name="Rasmussen K.B."/>
            <person name="Rasmussen S."/>
            <person name="Petersen B."/>
            <person name="Sicheritz-Ponten T."/>
            <person name="Mortensen U.H."/>
            <person name="Thrane U."/>
        </authorList>
    </citation>
    <scope>NUCLEOTIDE SEQUENCE [LARGE SCALE GENOMIC DNA]</scope>
    <source>
        <strain evidence="3 4">IBT 11181</strain>
    </source>
</reference>
<evidence type="ECO:0000256" key="1">
    <source>
        <dbReference type="SAM" id="MobiDB-lite"/>
    </source>
</evidence>